<feature type="transmembrane region" description="Helical" evidence="1">
    <location>
        <begin position="134"/>
        <end position="156"/>
    </location>
</feature>
<dbReference type="UCSC" id="ZC239.8">
    <property type="organism name" value="c. elegans"/>
</dbReference>
<proteinExistence type="predicted"/>
<dbReference type="RefSeq" id="NP_494469.1">
    <property type="nucleotide sequence ID" value="NM_062068.1"/>
</dbReference>
<feature type="transmembrane region" description="Helical" evidence="1">
    <location>
        <begin position="70"/>
        <end position="86"/>
    </location>
</feature>
<dbReference type="GeneID" id="191921"/>
<protein>
    <submittedName>
        <fullName evidence="2">Serpentine Receptor, class I</fullName>
    </submittedName>
</protein>
<keyword evidence="3" id="KW-1185">Reference proteome</keyword>
<dbReference type="InParanoid" id="P91551"/>
<dbReference type="WormBase" id="ZC239.8">
    <property type="protein sequence ID" value="CE15124"/>
    <property type="gene ID" value="WBGene00005563"/>
    <property type="gene designation" value="sri-51"/>
</dbReference>
<dbReference type="KEGG" id="cel:CELE_ZC239.8"/>
<evidence type="ECO:0000313" key="2">
    <source>
        <dbReference type="EMBL" id="CCD64933.1"/>
    </source>
</evidence>
<dbReference type="DIP" id="DIP-27316N"/>
<dbReference type="eggNOG" id="ENOG502TH7M">
    <property type="taxonomic scope" value="Eukaryota"/>
</dbReference>
<keyword evidence="1" id="KW-0472">Membrane</keyword>
<dbReference type="PANTHER" id="PTHR45830:SF13">
    <property type="entry name" value="G PROTEIN-COUPLED RECEPTOR-RELATED"/>
    <property type="match status" value="1"/>
</dbReference>
<dbReference type="FunCoup" id="P91551">
    <property type="interactions" value="3"/>
</dbReference>
<organism evidence="2 3">
    <name type="scientific">Caenorhabditis elegans</name>
    <dbReference type="NCBI Taxonomy" id="6239"/>
    <lineage>
        <taxon>Eukaryota</taxon>
        <taxon>Metazoa</taxon>
        <taxon>Ecdysozoa</taxon>
        <taxon>Nematoda</taxon>
        <taxon>Chromadorea</taxon>
        <taxon>Rhabditida</taxon>
        <taxon>Rhabditina</taxon>
        <taxon>Rhabditomorpha</taxon>
        <taxon>Rhabditoidea</taxon>
        <taxon>Rhabditidae</taxon>
        <taxon>Peloderinae</taxon>
        <taxon>Caenorhabditis</taxon>
    </lineage>
</organism>
<feature type="transmembrane region" description="Helical" evidence="1">
    <location>
        <begin position="189"/>
        <end position="217"/>
    </location>
</feature>
<dbReference type="PhylomeDB" id="P91551"/>
<evidence type="ECO:0000313" key="4">
    <source>
        <dbReference type="WormBase" id="ZC239.8"/>
    </source>
</evidence>
<keyword evidence="1" id="KW-0812">Transmembrane</keyword>
<feature type="transmembrane region" description="Helical" evidence="1">
    <location>
        <begin position="9"/>
        <end position="33"/>
    </location>
</feature>
<reference evidence="2 3" key="1">
    <citation type="journal article" date="1998" name="Science">
        <title>Genome sequence of the nematode C. elegans: a platform for investigating biology.</title>
        <authorList>
            <consortium name="The C. elegans sequencing consortium"/>
            <person name="Sulson J.E."/>
            <person name="Waterston R."/>
        </authorList>
    </citation>
    <scope>NUCLEOTIDE SEQUENCE [LARGE SCALE GENOMIC DNA]</scope>
    <source>
        <strain evidence="2 3">Bristol N2</strain>
    </source>
</reference>
<dbReference type="Proteomes" id="UP000001940">
    <property type="component" value="Chromosome II"/>
</dbReference>
<sequence length="322" mass="36968">MLIDFTVTFWLRIYCYIVAIASFPINFGTIMLITYKSDKIDNFKYFMLWFQITNSITDLYMAIFAQPMSLLPIWAVHCVGFAATYLNIWSNYLFSLLPALVAVQFVSLGLAFLKKHQSIASIARKHLISELGHNIFRACVTIWPIFTFSLFCAAAVNREEQMDYVREHYPGYASEFAQLKNFAIYRMNIWMTISAILFIWAFIVFGSITFYTTFDMFQMLNGVQKKISIRNYNREKAVVRSLVAQLIASTIIAVPGFAFLACAFWATGDLRTIIEIIIVLFLLRGSIHSVILIATTSPYKKYILRKIPRKMPPTSSIIVSLT</sequence>
<evidence type="ECO:0000256" key="1">
    <source>
        <dbReference type="SAM" id="Phobius"/>
    </source>
</evidence>
<accession>P91551</accession>
<dbReference type="EMBL" id="BX284602">
    <property type="protein sequence ID" value="CCD64933.1"/>
    <property type="molecule type" value="Genomic_DNA"/>
</dbReference>
<dbReference type="STRING" id="6239.ZC239.8.1"/>
<feature type="transmembrane region" description="Helical" evidence="1">
    <location>
        <begin position="92"/>
        <end position="113"/>
    </location>
</feature>
<dbReference type="AlphaFoldDB" id="P91551"/>
<dbReference type="AGR" id="WB:WBGene00005563"/>
<dbReference type="SMR" id="P91551"/>
<keyword evidence="2" id="KW-0675">Receptor</keyword>
<dbReference type="HOGENOM" id="CLU_067919_1_0_1"/>
<dbReference type="PIR" id="T25966">
    <property type="entry name" value="T25966"/>
</dbReference>
<feature type="transmembrane region" description="Helical" evidence="1">
    <location>
        <begin position="238"/>
        <end position="266"/>
    </location>
</feature>
<dbReference type="CTD" id="191921"/>
<dbReference type="InterPro" id="IPR019429">
    <property type="entry name" value="7TM_GPCR_serpentine_rcpt_Sri"/>
</dbReference>
<feature type="transmembrane region" description="Helical" evidence="1">
    <location>
        <begin position="45"/>
        <end position="63"/>
    </location>
</feature>
<feature type="transmembrane region" description="Helical" evidence="1">
    <location>
        <begin position="272"/>
        <end position="295"/>
    </location>
</feature>
<name>P91551_CAEEL</name>
<keyword evidence="1" id="KW-1133">Transmembrane helix</keyword>
<dbReference type="PaxDb" id="6239-ZC239.8"/>
<gene>
    <name evidence="2 4" type="primary">sri-51</name>
    <name evidence="2" type="ORF">CELE_ZC239.8</name>
    <name evidence="4" type="ORF">ZC239.8</name>
</gene>
<evidence type="ECO:0000313" key="3">
    <source>
        <dbReference type="Proteomes" id="UP000001940"/>
    </source>
</evidence>
<dbReference type="PANTHER" id="PTHR45830">
    <property type="entry name" value="SERPENTINE RECEPTOR, CLASS I"/>
    <property type="match status" value="1"/>
</dbReference>
<dbReference type="Pfam" id="PF10327">
    <property type="entry name" value="7TM_GPCR_Sri"/>
    <property type="match status" value="1"/>
</dbReference>
<dbReference type="OrthoDB" id="5911768at2759"/>